<dbReference type="Gene3D" id="3.20.20.140">
    <property type="entry name" value="Metal-dependent hydrolases"/>
    <property type="match status" value="1"/>
</dbReference>
<comment type="caution">
    <text evidence="1">The sequence shown here is derived from an EMBL/GenBank/DDBJ whole genome shotgun (WGS) entry which is preliminary data.</text>
</comment>
<dbReference type="RefSeq" id="WP_205737134.1">
    <property type="nucleotide sequence ID" value="NZ_JBGTCZ010000009.1"/>
</dbReference>
<dbReference type="InterPro" id="IPR032466">
    <property type="entry name" value="Metal_Hydrolase"/>
</dbReference>
<dbReference type="SUPFAM" id="SSF51556">
    <property type="entry name" value="Metallo-dependent hydrolases"/>
    <property type="match status" value="1"/>
</dbReference>
<organism evidence="1 2">
    <name type="scientific">Acidianus infernus</name>
    <dbReference type="NCBI Taxonomy" id="12915"/>
    <lineage>
        <taxon>Archaea</taxon>
        <taxon>Thermoproteota</taxon>
        <taxon>Thermoprotei</taxon>
        <taxon>Sulfolobales</taxon>
        <taxon>Sulfolobaceae</taxon>
        <taxon>Acidianus</taxon>
    </lineage>
</organism>
<dbReference type="Proteomes" id="UP000440125">
    <property type="component" value="Unassembled WGS sequence"/>
</dbReference>
<dbReference type="AlphaFoldDB" id="A0A6A9QE11"/>
<evidence type="ECO:0008006" key="3">
    <source>
        <dbReference type="Google" id="ProtNLM"/>
    </source>
</evidence>
<proteinExistence type="predicted"/>
<name>A0A6A9QE11_ACIIN</name>
<reference evidence="1 2" key="1">
    <citation type="submission" date="2019-10" db="EMBL/GenBank/DDBJ databases">
        <title>Genome Sequences from Six Type Strain Members of the Archaeal Family Sulfolobaceae: Acidianus ambivalens, Acidianus infernus, Metallosphaera prunae, Stygiolobus azoricus, Sulfolobus metallicus, and Sulfurisphaera ohwakuensis.</title>
        <authorList>
            <person name="Counts J.A."/>
            <person name="Kelly R.M."/>
        </authorList>
    </citation>
    <scope>NUCLEOTIDE SEQUENCE [LARGE SCALE GENOMIC DNA]</scope>
    <source>
        <strain evidence="1 2">DSM 3191</strain>
    </source>
</reference>
<dbReference type="EMBL" id="WFIY01000004">
    <property type="protein sequence ID" value="MUM64364.1"/>
    <property type="molecule type" value="Genomic_DNA"/>
</dbReference>
<protein>
    <recommendedName>
        <fullName evidence="3">Amidohydrolase family protein</fullName>
    </recommendedName>
</protein>
<evidence type="ECO:0000313" key="2">
    <source>
        <dbReference type="Proteomes" id="UP000440125"/>
    </source>
</evidence>
<accession>A0A6A9QE11</accession>
<evidence type="ECO:0000313" key="1">
    <source>
        <dbReference type="EMBL" id="MUM64364.1"/>
    </source>
</evidence>
<gene>
    <name evidence="1" type="ORF">D1867_03655</name>
</gene>
<sequence>MRIDVHQHLGIKWVNAKEISEYFDIILLNPAYKYSCQCCVDGFYQQYLWLTNKNEHREKYRLLGIYNPKCRVPLEVELGRQYEKGIVGIVLTPEKHGYKIQDIDKVLEFAEDHKMPIFIKTMQDLTQKIQEFTHLTFVVLGSYYPMEERLYNLLKYDNVFFETSGVPESFLNKIPTDRLIYGSGYPYLPFKNVHLIDVISKNALKIISIH</sequence>
<keyword evidence="2" id="KW-1185">Reference proteome</keyword>
<dbReference type="OrthoDB" id="34429at2157"/>